<dbReference type="InterPro" id="IPR008769">
    <property type="entry name" value="PhaF_PhaI"/>
</dbReference>
<dbReference type="NCBIfam" id="NF047773">
    <property type="entry name" value="phas_rel_Lepto"/>
    <property type="match status" value="1"/>
</dbReference>
<name>A0A1M5DAW9_9FIRM</name>
<keyword evidence="2" id="KW-1185">Reference proteome</keyword>
<evidence type="ECO:0000313" key="2">
    <source>
        <dbReference type="Proteomes" id="UP000184196"/>
    </source>
</evidence>
<dbReference type="PANTHER" id="PTHR38664">
    <property type="entry name" value="SLR0058 PROTEIN"/>
    <property type="match status" value="1"/>
</dbReference>
<gene>
    <name evidence="1" type="ORF">SAMN02745218_02770</name>
</gene>
<dbReference type="AlphaFoldDB" id="A0A1M5DAW9"/>
<accession>A0A1M5DAW9</accession>
<dbReference type="RefSeq" id="WP_073167296.1">
    <property type="nucleotide sequence ID" value="NZ_FQUW01000047.1"/>
</dbReference>
<sequence length="99" mass="11490">MFKTAEKLFLAGLGALAMTTERVEKKINELVEKGQMGKEEARNFLQEIVSRGEEEKTNFLETIRRELIRLKDDLGLVTREEIEEIKGRVARLEELLQNK</sequence>
<reference evidence="2" key="1">
    <citation type="submission" date="2016-11" db="EMBL/GenBank/DDBJ databases">
        <authorList>
            <person name="Varghese N."/>
            <person name="Submissions S."/>
        </authorList>
    </citation>
    <scope>NUCLEOTIDE SEQUENCE [LARGE SCALE GENOMIC DNA]</scope>
    <source>
        <strain evidence="2">DSM 11792</strain>
    </source>
</reference>
<dbReference type="Proteomes" id="UP000184196">
    <property type="component" value="Unassembled WGS sequence"/>
</dbReference>
<dbReference type="PANTHER" id="PTHR38664:SF1">
    <property type="entry name" value="SLR0058 PROTEIN"/>
    <property type="match status" value="1"/>
</dbReference>
<proteinExistence type="predicted"/>
<organism evidence="1 2">
    <name type="scientific">Desulfofundulus australicus DSM 11792</name>
    <dbReference type="NCBI Taxonomy" id="1121425"/>
    <lineage>
        <taxon>Bacteria</taxon>
        <taxon>Bacillati</taxon>
        <taxon>Bacillota</taxon>
        <taxon>Clostridia</taxon>
        <taxon>Eubacteriales</taxon>
        <taxon>Peptococcaceae</taxon>
        <taxon>Desulfofundulus</taxon>
    </lineage>
</organism>
<protein>
    <submittedName>
        <fullName evidence="1">Polyhydroxyalkanoate synthesis regulator phasin</fullName>
    </submittedName>
</protein>
<dbReference type="OrthoDB" id="2112578at2"/>
<evidence type="ECO:0000313" key="1">
    <source>
        <dbReference type="EMBL" id="SHF64158.1"/>
    </source>
</evidence>
<dbReference type="EMBL" id="FQUW01000047">
    <property type="protein sequence ID" value="SHF64158.1"/>
    <property type="molecule type" value="Genomic_DNA"/>
</dbReference>